<dbReference type="Pfam" id="PF07331">
    <property type="entry name" value="TctB"/>
    <property type="match status" value="1"/>
</dbReference>
<comment type="caution">
    <text evidence="3">The sequence shown here is derived from an EMBL/GenBank/DDBJ whole genome shotgun (WGS) entry which is preliminary data.</text>
</comment>
<accession>A0ABV6PCF5</accession>
<evidence type="ECO:0000313" key="4">
    <source>
        <dbReference type="Proteomes" id="UP001589862"/>
    </source>
</evidence>
<keyword evidence="4" id="KW-1185">Reference proteome</keyword>
<dbReference type="EMBL" id="JBHLUB010000032">
    <property type="protein sequence ID" value="MFC0582806.1"/>
    <property type="molecule type" value="Genomic_DNA"/>
</dbReference>
<evidence type="ECO:0000259" key="2">
    <source>
        <dbReference type="Pfam" id="PF07331"/>
    </source>
</evidence>
<name>A0ABV6PCF5_9MICC</name>
<sequence length="173" mass="18534">MTAPSQGGGNTGDGRAAEQTAPMAGGLAGYRMRELAPVLVSVVLGVFILIQAQNIQSGSGEIGARFWPMMLGMGMIGLGAILVVTNVVRAVRPSDIPDRISAWGVTRIVGAGAVLIGYLLLWRVLQFWLITIVAVFLLSLLFDRRGWKALVAFPIIIGFILHLLFIVLLKVPL</sequence>
<organism evidence="3 4">
    <name type="scientific">Micrococcoides hystricis</name>
    <dbReference type="NCBI Taxonomy" id="1572761"/>
    <lineage>
        <taxon>Bacteria</taxon>
        <taxon>Bacillati</taxon>
        <taxon>Actinomycetota</taxon>
        <taxon>Actinomycetes</taxon>
        <taxon>Micrococcales</taxon>
        <taxon>Micrococcaceae</taxon>
        <taxon>Micrococcoides</taxon>
    </lineage>
</organism>
<keyword evidence="1" id="KW-0812">Transmembrane</keyword>
<keyword evidence="1" id="KW-0472">Membrane</keyword>
<feature type="transmembrane region" description="Helical" evidence="1">
    <location>
        <begin position="125"/>
        <end position="142"/>
    </location>
</feature>
<keyword evidence="1" id="KW-1133">Transmembrane helix</keyword>
<proteinExistence type="predicted"/>
<feature type="domain" description="DUF1468" evidence="2">
    <location>
        <begin position="39"/>
        <end position="173"/>
    </location>
</feature>
<evidence type="ECO:0000256" key="1">
    <source>
        <dbReference type="SAM" id="Phobius"/>
    </source>
</evidence>
<dbReference type="Proteomes" id="UP001589862">
    <property type="component" value="Unassembled WGS sequence"/>
</dbReference>
<dbReference type="RefSeq" id="WP_377460259.1">
    <property type="nucleotide sequence ID" value="NZ_JBHLUB010000032.1"/>
</dbReference>
<feature type="transmembrane region" description="Helical" evidence="1">
    <location>
        <begin position="100"/>
        <end position="119"/>
    </location>
</feature>
<reference evidence="3 4" key="1">
    <citation type="submission" date="2024-09" db="EMBL/GenBank/DDBJ databases">
        <authorList>
            <person name="Sun Q."/>
            <person name="Mori K."/>
        </authorList>
    </citation>
    <scope>NUCLEOTIDE SEQUENCE [LARGE SCALE GENOMIC DNA]</scope>
    <source>
        <strain evidence="3 4">NCAIM B.02604</strain>
    </source>
</reference>
<feature type="transmembrane region" description="Helical" evidence="1">
    <location>
        <begin position="149"/>
        <end position="169"/>
    </location>
</feature>
<gene>
    <name evidence="3" type="ORF">ACFFFR_10530</name>
</gene>
<dbReference type="InterPro" id="IPR009936">
    <property type="entry name" value="DUF1468"/>
</dbReference>
<evidence type="ECO:0000313" key="3">
    <source>
        <dbReference type="EMBL" id="MFC0582806.1"/>
    </source>
</evidence>
<feature type="transmembrane region" description="Helical" evidence="1">
    <location>
        <begin position="35"/>
        <end position="54"/>
    </location>
</feature>
<protein>
    <submittedName>
        <fullName evidence="3">Tripartite tricarboxylate transporter TctB family protein</fullName>
    </submittedName>
</protein>
<feature type="transmembrane region" description="Helical" evidence="1">
    <location>
        <begin position="66"/>
        <end position="88"/>
    </location>
</feature>